<evidence type="ECO:0000256" key="4">
    <source>
        <dbReference type="PROSITE-ProRule" id="PRU00335"/>
    </source>
</evidence>
<dbReference type="Gene3D" id="1.10.357.10">
    <property type="entry name" value="Tetracycline Repressor, domain 2"/>
    <property type="match status" value="1"/>
</dbReference>
<gene>
    <name evidence="6" type="ORF">GCM10007298_35010</name>
</gene>
<sequence length="214" mass="22838">MDDLTTRARVRDAAIAVFGRDGFTATVRTIADEADVSAALVIHHFGTKDALRVACDAHVFELTKQRTTAVLAAREDGSSGPPPAFGEQLAGLEQSGPSLMYLLRSIQHGGDLARAFIERLVADTEESMSVGVANGVLRPSVDEAARARYLVAQSLGAMLVDLVMNPPADHADSGAIMRSYAERTMVPAAEYATHGVLTDSSMLDAVLTYRGHQR</sequence>
<evidence type="ECO:0000259" key="5">
    <source>
        <dbReference type="PROSITE" id="PS50977"/>
    </source>
</evidence>
<dbReference type="Pfam" id="PF00440">
    <property type="entry name" value="TetR_N"/>
    <property type="match status" value="1"/>
</dbReference>
<dbReference type="EMBL" id="BMCS01000002">
    <property type="protein sequence ID" value="GGF36191.1"/>
    <property type="molecule type" value="Genomic_DNA"/>
</dbReference>
<dbReference type="Proteomes" id="UP000632454">
    <property type="component" value="Unassembled WGS sequence"/>
</dbReference>
<dbReference type="InterPro" id="IPR001647">
    <property type="entry name" value="HTH_TetR"/>
</dbReference>
<dbReference type="InterPro" id="IPR009057">
    <property type="entry name" value="Homeodomain-like_sf"/>
</dbReference>
<name>A0ABQ1V2T1_9NOCA</name>
<reference evidence="7" key="1">
    <citation type="journal article" date="2019" name="Int. J. Syst. Evol. Microbiol.">
        <title>The Global Catalogue of Microorganisms (GCM) 10K type strain sequencing project: providing services to taxonomists for standard genome sequencing and annotation.</title>
        <authorList>
            <consortium name="The Broad Institute Genomics Platform"/>
            <consortium name="The Broad Institute Genome Sequencing Center for Infectious Disease"/>
            <person name="Wu L."/>
            <person name="Ma J."/>
        </authorList>
    </citation>
    <scope>NUCLEOTIDE SEQUENCE [LARGE SCALE GENOMIC DNA]</scope>
    <source>
        <strain evidence="7">CCM 7855</strain>
    </source>
</reference>
<dbReference type="SUPFAM" id="SSF48498">
    <property type="entry name" value="Tetracyclin repressor-like, C-terminal domain"/>
    <property type="match status" value="1"/>
</dbReference>
<dbReference type="Pfam" id="PF17933">
    <property type="entry name" value="TetR_C_25"/>
    <property type="match status" value="1"/>
</dbReference>
<evidence type="ECO:0000313" key="6">
    <source>
        <dbReference type="EMBL" id="GGF36191.1"/>
    </source>
</evidence>
<evidence type="ECO:0000256" key="1">
    <source>
        <dbReference type="ARBA" id="ARBA00023015"/>
    </source>
</evidence>
<accession>A0ABQ1V2T1</accession>
<keyword evidence="1" id="KW-0805">Transcription regulation</keyword>
<proteinExistence type="predicted"/>
<organism evidence="6 7">
    <name type="scientific">Williamsia phyllosphaerae</name>
    <dbReference type="NCBI Taxonomy" id="885042"/>
    <lineage>
        <taxon>Bacteria</taxon>
        <taxon>Bacillati</taxon>
        <taxon>Actinomycetota</taxon>
        <taxon>Actinomycetes</taxon>
        <taxon>Mycobacteriales</taxon>
        <taxon>Nocardiaceae</taxon>
        <taxon>Williamsia</taxon>
    </lineage>
</organism>
<dbReference type="PANTHER" id="PTHR30055">
    <property type="entry name" value="HTH-TYPE TRANSCRIPTIONAL REGULATOR RUTR"/>
    <property type="match status" value="1"/>
</dbReference>
<keyword evidence="3" id="KW-0804">Transcription</keyword>
<evidence type="ECO:0000256" key="3">
    <source>
        <dbReference type="ARBA" id="ARBA00023163"/>
    </source>
</evidence>
<protein>
    <submittedName>
        <fullName evidence="6">TetR family transcriptional regulator</fullName>
    </submittedName>
</protein>
<keyword evidence="2 4" id="KW-0238">DNA-binding</keyword>
<keyword evidence="7" id="KW-1185">Reference proteome</keyword>
<dbReference type="RefSeq" id="WP_229705270.1">
    <property type="nucleotide sequence ID" value="NZ_BMCS01000002.1"/>
</dbReference>
<dbReference type="InterPro" id="IPR036271">
    <property type="entry name" value="Tet_transcr_reg_TetR-rel_C_sf"/>
</dbReference>
<evidence type="ECO:0000313" key="7">
    <source>
        <dbReference type="Proteomes" id="UP000632454"/>
    </source>
</evidence>
<dbReference type="PROSITE" id="PS50977">
    <property type="entry name" value="HTH_TETR_2"/>
    <property type="match status" value="1"/>
</dbReference>
<feature type="domain" description="HTH tetR-type" evidence="5">
    <location>
        <begin position="4"/>
        <end position="63"/>
    </location>
</feature>
<dbReference type="InterPro" id="IPR041484">
    <property type="entry name" value="TetR_C_25"/>
</dbReference>
<evidence type="ECO:0000256" key="2">
    <source>
        <dbReference type="ARBA" id="ARBA00023125"/>
    </source>
</evidence>
<comment type="caution">
    <text evidence="6">The sequence shown here is derived from an EMBL/GenBank/DDBJ whole genome shotgun (WGS) entry which is preliminary data.</text>
</comment>
<feature type="DNA-binding region" description="H-T-H motif" evidence="4">
    <location>
        <begin position="26"/>
        <end position="45"/>
    </location>
</feature>
<dbReference type="InterPro" id="IPR050109">
    <property type="entry name" value="HTH-type_TetR-like_transc_reg"/>
</dbReference>
<dbReference type="PANTHER" id="PTHR30055:SF234">
    <property type="entry name" value="HTH-TYPE TRANSCRIPTIONAL REGULATOR BETI"/>
    <property type="match status" value="1"/>
</dbReference>
<dbReference type="SUPFAM" id="SSF46689">
    <property type="entry name" value="Homeodomain-like"/>
    <property type="match status" value="1"/>
</dbReference>